<dbReference type="RefSeq" id="WP_145448373.1">
    <property type="nucleotide sequence ID" value="NZ_CP037421.1"/>
</dbReference>
<accession>A0A517Q2H2</accession>
<gene>
    <name evidence="1" type="ORF">Enr10x_11240</name>
</gene>
<dbReference type="AlphaFoldDB" id="A0A517Q2H2"/>
<sequence length="204" mass="22083">MNCDEAFELITHPTDHNCDELQWHLQMCPRCRQMQETLAPALTSFQQLSDEIALSDEELALFDAHFTNESDPQPSSGYAQGGKPFLSPEAVRIAEQTATRLSAEAGISKPATLSSPVPVQRKRLLQAALILLVGLALGWGFSMEVPETPLPIGAASPSGQQPCLWIAQRDQNTTTPQKTERSSKAAVNSVVLSCVACHLQSSAD</sequence>
<evidence type="ECO:0000313" key="2">
    <source>
        <dbReference type="Proteomes" id="UP000315647"/>
    </source>
</evidence>
<reference evidence="1 2" key="1">
    <citation type="submission" date="2019-03" db="EMBL/GenBank/DDBJ databases">
        <title>Deep-cultivation of Planctomycetes and their phenomic and genomic characterization uncovers novel biology.</title>
        <authorList>
            <person name="Wiegand S."/>
            <person name="Jogler M."/>
            <person name="Boedeker C."/>
            <person name="Pinto D."/>
            <person name="Vollmers J."/>
            <person name="Rivas-Marin E."/>
            <person name="Kohn T."/>
            <person name="Peeters S.H."/>
            <person name="Heuer A."/>
            <person name="Rast P."/>
            <person name="Oberbeckmann S."/>
            <person name="Bunk B."/>
            <person name="Jeske O."/>
            <person name="Meyerdierks A."/>
            <person name="Storesund J.E."/>
            <person name="Kallscheuer N."/>
            <person name="Luecker S."/>
            <person name="Lage O.M."/>
            <person name="Pohl T."/>
            <person name="Merkel B.J."/>
            <person name="Hornburger P."/>
            <person name="Mueller R.-W."/>
            <person name="Bruemmer F."/>
            <person name="Labrenz M."/>
            <person name="Spormann A.M."/>
            <person name="Op den Camp H."/>
            <person name="Overmann J."/>
            <person name="Amann R."/>
            <person name="Jetten M.S.M."/>
            <person name="Mascher T."/>
            <person name="Medema M.H."/>
            <person name="Devos D.P."/>
            <person name="Kaster A.-K."/>
            <person name="Ovreas L."/>
            <person name="Rohde M."/>
            <person name="Galperin M.Y."/>
            <person name="Jogler C."/>
        </authorList>
    </citation>
    <scope>NUCLEOTIDE SEQUENCE [LARGE SCALE GENOMIC DNA]</scope>
    <source>
        <strain evidence="1 2">Enr10</strain>
    </source>
</reference>
<keyword evidence="2" id="KW-1185">Reference proteome</keyword>
<dbReference type="EMBL" id="CP037421">
    <property type="protein sequence ID" value="QDT25826.1"/>
    <property type="molecule type" value="Genomic_DNA"/>
</dbReference>
<evidence type="ECO:0000313" key="1">
    <source>
        <dbReference type="EMBL" id="QDT25826.1"/>
    </source>
</evidence>
<dbReference type="Proteomes" id="UP000315647">
    <property type="component" value="Chromosome"/>
</dbReference>
<protein>
    <recommendedName>
        <fullName evidence="3">Zinc-finger domain-containing protein</fullName>
    </recommendedName>
</protein>
<proteinExistence type="predicted"/>
<evidence type="ECO:0008006" key="3">
    <source>
        <dbReference type="Google" id="ProtNLM"/>
    </source>
</evidence>
<organism evidence="1 2">
    <name type="scientific">Gimesia panareensis</name>
    <dbReference type="NCBI Taxonomy" id="2527978"/>
    <lineage>
        <taxon>Bacteria</taxon>
        <taxon>Pseudomonadati</taxon>
        <taxon>Planctomycetota</taxon>
        <taxon>Planctomycetia</taxon>
        <taxon>Planctomycetales</taxon>
        <taxon>Planctomycetaceae</taxon>
        <taxon>Gimesia</taxon>
    </lineage>
</organism>
<name>A0A517Q2H2_9PLAN</name>